<keyword evidence="4" id="KW-1185">Reference proteome</keyword>
<keyword evidence="1" id="KW-1133">Transmembrane helix</keyword>
<organism evidence="3 4">
    <name type="scientific">Salipaludibacillus keqinensis</name>
    <dbReference type="NCBI Taxonomy" id="2045207"/>
    <lineage>
        <taxon>Bacteria</taxon>
        <taxon>Bacillati</taxon>
        <taxon>Bacillota</taxon>
        <taxon>Bacilli</taxon>
        <taxon>Bacillales</taxon>
        <taxon>Bacillaceae</taxon>
    </lineage>
</organism>
<evidence type="ECO:0000256" key="1">
    <source>
        <dbReference type="SAM" id="Phobius"/>
    </source>
</evidence>
<proteinExistence type="predicted"/>
<gene>
    <name evidence="3" type="ORF">CR194_19040</name>
</gene>
<feature type="transmembrane region" description="Helical" evidence="1">
    <location>
        <begin position="102"/>
        <end position="130"/>
    </location>
</feature>
<dbReference type="RefSeq" id="WP_110612036.1">
    <property type="nucleotide sequence ID" value="NZ_PDOD01000006.1"/>
</dbReference>
<dbReference type="SUPFAM" id="SSF158560">
    <property type="entry name" value="BH3980-like"/>
    <property type="match status" value="1"/>
</dbReference>
<dbReference type="Pfam" id="PF08006">
    <property type="entry name" value="HAAS_TM"/>
    <property type="match status" value="1"/>
</dbReference>
<dbReference type="InterPro" id="IPR012963">
    <property type="entry name" value="HAAS_TM"/>
</dbReference>
<feature type="transmembrane region" description="Helical" evidence="1">
    <location>
        <begin position="173"/>
        <end position="192"/>
    </location>
</feature>
<feature type="domain" description="HAAS transmembrane region" evidence="2">
    <location>
        <begin position="94"/>
        <end position="203"/>
    </location>
</feature>
<dbReference type="PANTHER" id="PTHR41307:SF1">
    <property type="entry name" value="MEMBRANE PROTEIN"/>
    <property type="match status" value="1"/>
</dbReference>
<protein>
    <recommendedName>
        <fullName evidence="2">HAAS transmembrane region domain-containing protein</fullName>
    </recommendedName>
</protein>
<feature type="transmembrane region" description="Helical" evidence="1">
    <location>
        <begin position="223"/>
        <end position="243"/>
    </location>
</feature>
<comment type="caution">
    <text evidence="3">The sequence shown here is derived from an EMBL/GenBank/DDBJ whole genome shotgun (WGS) entry which is preliminary data.</text>
</comment>
<name>A0A323T5K0_9BACI</name>
<reference evidence="3 4" key="1">
    <citation type="submission" date="2017-10" db="EMBL/GenBank/DDBJ databases">
        <title>Bacillus sp. nov., a halophilic bacterium isolated from a Keqin Lake.</title>
        <authorList>
            <person name="Wang H."/>
        </authorList>
    </citation>
    <scope>NUCLEOTIDE SEQUENCE [LARGE SCALE GENOMIC DNA]</scope>
    <source>
        <strain evidence="3 4">KQ-12</strain>
    </source>
</reference>
<keyword evidence="1" id="KW-0812">Transmembrane</keyword>
<sequence>MTHSKLSHKSKTFLEDLRIYLFSSAKNSEEIDDIVDQLEVHLLEAEQNGKTIEKIIGDSPKDYMNQLSHEMSLDYKAWAKFVPIILFGSFSFKIVGDSLSGALAYSILELIGFFTIGIIFLLGVSATFKFISGKNLSNGKQVTVLSLVPLLTMGLFFSLIYLNRVIDPPLIHFGQLGSIIAVIITMIFLIAASWWAKTAVLLVIITLLYLPPFLLSFTSMQEVTQLTIGVFVSYIGIGIYLFITFKRLKKTNKL</sequence>
<evidence type="ECO:0000313" key="4">
    <source>
        <dbReference type="Proteomes" id="UP000248214"/>
    </source>
</evidence>
<dbReference type="AlphaFoldDB" id="A0A323T5K0"/>
<dbReference type="Proteomes" id="UP000248214">
    <property type="component" value="Unassembled WGS sequence"/>
</dbReference>
<evidence type="ECO:0000313" key="3">
    <source>
        <dbReference type="EMBL" id="PYZ91718.1"/>
    </source>
</evidence>
<evidence type="ECO:0000259" key="2">
    <source>
        <dbReference type="Pfam" id="PF08006"/>
    </source>
</evidence>
<feature type="transmembrane region" description="Helical" evidence="1">
    <location>
        <begin position="142"/>
        <end position="161"/>
    </location>
</feature>
<dbReference type="OrthoDB" id="1750748at2"/>
<dbReference type="PANTHER" id="PTHR41307">
    <property type="entry name" value="MEMBRANE PROTEIN-RELATED"/>
    <property type="match status" value="1"/>
</dbReference>
<keyword evidence="1" id="KW-0472">Membrane</keyword>
<dbReference type="EMBL" id="PDOD01000006">
    <property type="protein sequence ID" value="PYZ91718.1"/>
    <property type="molecule type" value="Genomic_DNA"/>
</dbReference>
<feature type="transmembrane region" description="Helical" evidence="1">
    <location>
        <begin position="77"/>
        <end position="96"/>
    </location>
</feature>
<accession>A0A323T5K0</accession>
<feature type="transmembrane region" description="Helical" evidence="1">
    <location>
        <begin position="199"/>
        <end position="217"/>
    </location>
</feature>